<dbReference type="Pfam" id="PF13178">
    <property type="entry name" value="DUF4005"/>
    <property type="match status" value="1"/>
</dbReference>
<dbReference type="PROSITE" id="PS50096">
    <property type="entry name" value="IQ"/>
    <property type="match status" value="1"/>
</dbReference>
<protein>
    <recommendedName>
        <fullName evidence="4">DUF4005 domain-containing protein</fullName>
    </recommendedName>
</protein>
<feature type="compositionally biased region" description="Polar residues" evidence="3">
    <location>
        <begin position="330"/>
        <end position="339"/>
    </location>
</feature>
<feature type="region of interest" description="Disordered" evidence="3">
    <location>
        <begin position="193"/>
        <end position="267"/>
    </location>
</feature>
<feature type="domain" description="DUF4005" evidence="4">
    <location>
        <begin position="284"/>
        <end position="350"/>
    </location>
</feature>
<sequence length="404" mass="43171">MGWAPRWLRGLLGGGKKAAETKSVKEKRRWGFGKSFREKAPAPVAARPPTPPVQPTATPRRGYAPAPDEADDEQSKRAIAVAAATAAVAEAAVAAAQAAAAVVRLTSSGRCAPAAAKREEWAAVRIQAAFRGYLDPPTPEKYDQAGAPRHGRSGSLKGSSSKTPGSERLGRERSESCGRNWLDRWVEERYMDDEKNAKILEVDNGKPGRYASKRRGGGGNHHQSPCSTMTSDQNSRSYATMPESPSKDSTTAQQSVPSPPSVGMGEALSPLRLPVDIAELCDSPQFFSATSRPGSSRRGPFTPSKSECSRSLFGGYSDYPNYMANTESFRAKARSQSAPKQRPQYDKSSSLRKASAAQACLAGPCAPTAATAQQRPAASLHAKFTNKAYPGSGRLDRLGMPVKY</sequence>
<proteinExistence type="inferred from homology"/>
<dbReference type="AlphaFoldDB" id="A0A2S3I9H8"/>
<comment type="similarity">
    <text evidence="2">Belongs to the IQD family.</text>
</comment>
<feature type="compositionally biased region" description="Polar residues" evidence="3">
    <location>
        <begin position="247"/>
        <end position="256"/>
    </location>
</feature>
<dbReference type="InterPro" id="IPR025064">
    <property type="entry name" value="DUF4005"/>
</dbReference>
<reference evidence="5" key="1">
    <citation type="submission" date="2018-04" db="EMBL/GenBank/DDBJ databases">
        <title>WGS assembly of Panicum hallii.</title>
        <authorList>
            <person name="Lovell J."/>
            <person name="Jenkins J."/>
            <person name="Lowry D."/>
            <person name="Mamidi S."/>
            <person name="Sreedasyam A."/>
            <person name="Weng X."/>
            <person name="Barry K."/>
            <person name="Bonette J."/>
            <person name="Campitelli B."/>
            <person name="Daum C."/>
            <person name="Gordon S."/>
            <person name="Gould B."/>
            <person name="Lipzen A."/>
            <person name="Macqueen A."/>
            <person name="Palacio-Mejia J."/>
            <person name="Plott C."/>
            <person name="Shakirov E."/>
            <person name="Shu S."/>
            <person name="Yoshinaga Y."/>
            <person name="Zane M."/>
            <person name="Rokhsar D."/>
            <person name="Grimwood J."/>
            <person name="Schmutz J."/>
            <person name="Juenger T."/>
        </authorList>
    </citation>
    <scope>NUCLEOTIDE SEQUENCE [LARGE SCALE GENOMIC DNA]</scope>
    <source>
        <strain evidence="5">FIL2</strain>
    </source>
</reference>
<dbReference type="Proteomes" id="UP000243499">
    <property type="component" value="Chromosome 7"/>
</dbReference>
<accession>A0A2S3I9H8</accession>
<feature type="region of interest" description="Disordered" evidence="3">
    <location>
        <begin position="330"/>
        <end position="350"/>
    </location>
</feature>
<dbReference type="PANTHER" id="PTHR32295:SF11">
    <property type="entry name" value="PROTEIN IQ-DOMAIN 22"/>
    <property type="match status" value="1"/>
</dbReference>
<gene>
    <name evidence="5" type="ORF">PAHAL_7G258300</name>
</gene>
<name>A0A2S3I9H8_9POAL</name>
<dbReference type="Gramene" id="PAN39655">
    <property type="protein sequence ID" value="PAN39655"/>
    <property type="gene ID" value="PAHAL_7G258300"/>
</dbReference>
<feature type="compositionally biased region" description="Basic and acidic residues" evidence="3">
    <location>
        <begin position="168"/>
        <end position="178"/>
    </location>
</feature>
<evidence type="ECO:0000256" key="1">
    <source>
        <dbReference type="ARBA" id="ARBA00022860"/>
    </source>
</evidence>
<evidence type="ECO:0000313" key="5">
    <source>
        <dbReference type="EMBL" id="PAN39655.1"/>
    </source>
</evidence>
<feature type="region of interest" description="Disordered" evidence="3">
    <location>
        <begin position="287"/>
        <end position="307"/>
    </location>
</feature>
<evidence type="ECO:0000256" key="3">
    <source>
        <dbReference type="SAM" id="MobiDB-lite"/>
    </source>
</evidence>
<dbReference type="PANTHER" id="PTHR32295">
    <property type="entry name" value="IQ-DOMAIN 5-RELATED"/>
    <property type="match status" value="1"/>
</dbReference>
<feature type="compositionally biased region" description="Low complexity" evidence="3">
    <location>
        <begin position="153"/>
        <end position="166"/>
    </location>
</feature>
<organism evidence="5">
    <name type="scientific">Panicum hallii</name>
    <dbReference type="NCBI Taxonomy" id="206008"/>
    <lineage>
        <taxon>Eukaryota</taxon>
        <taxon>Viridiplantae</taxon>
        <taxon>Streptophyta</taxon>
        <taxon>Embryophyta</taxon>
        <taxon>Tracheophyta</taxon>
        <taxon>Spermatophyta</taxon>
        <taxon>Magnoliopsida</taxon>
        <taxon>Liliopsida</taxon>
        <taxon>Poales</taxon>
        <taxon>Poaceae</taxon>
        <taxon>PACMAD clade</taxon>
        <taxon>Panicoideae</taxon>
        <taxon>Panicodae</taxon>
        <taxon>Paniceae</taxon>
        <taxon>Panicinae</taxon>
        <taxon>Panicum</taxon>
        <taxon>Panicum sect. Panicum</taxon>
    </lineage>
</organism>
<dbReference type="GO" id="GO:0005516">
    <property type="term" value="F:calmodulin binding"/>
    <property type="evidence" value="ECO:0007669"/>
    <property type="project" value="UniProtKB-KW"/>
</dbReference>
<feature type="compositionally biased region" description="Basic and acidic residues" evidence="3">
    <location>
        <begin position="193"/>
        <end position="206"/>
    </location>
</feature>
<evidence type="ECO:0000256" key="2">
    <source>
        <dbReference type="ARBA" id="ARBA00024341"/>
    </source>
</evidence>
<feature type="region of interest" description="Disordered" evidence="3">
    <location>
        <begin position="12"/>
        <end position="76"/>
    </location>
</feature>
<feature type="region of interest" description="Disordered" evidence="3">
    <location>
        <begin position="132"/>
        <end position="178"/>
    </location>
</feature>
<dbReference type="EMBL" id="CM008052">
    <property type="protein sequence ID" value="PAN39655.1"/>
    <property type="molecule type" value="Genomic_DNA"/>
</dbReference>
<feature type="compositionally biased region" description="Polar residues" evidence="3">
    <location>
        <begin position="221"/>
        <end position="238"/>
    </location>
</feature>
<evidence type="ECO:0000259" key="4">
    <source>
        <dbReference type="Pfam" id="PF13178"/>
    </source>
</evidence>
<keyword evidence="1" id="KW-0112">Calmodulin-binding</keyword>